<evidence type="ECO:0000313" key="1">
    <source>
        <dbReference type="EMBL" id="GFN92423.1"/>
    </source>
</evidence>
<dbReference type="Proteomes" id="UP000735302">
    <property type="component" value="Unassembled WGS sequence"/>
</dbReference>
<dbReference type="AlphaFoldDB" id="A0AAV3ZEX4"/>
<name>A0AAV3ZEX4_9GAST</name>
<gene>
    <name evidence="1" type="ORF">PoB_001892900</name>
</gene>
<keyword evidence="2" id="KW-1185">Reference proteome</keyword>
<organism evidence="1 2">
    <name type="scientific">Plakobranchus ocellatus</name>
    <dbReference type="NCBI Taxonomy" id="259542"/>
    <lineage>
        <taxon>Eukaryota</taxon>
        <taxon>Metazoa</taxon>
        <taxon>Spiralia</taxon>
        <taxon>Lophotrochozoa</taxon>
        <taxon>Mollusca</taxon>
        <taxon>Gastropoda</taxon>
        <taxon>Heterobranchia</taxon>
        <taxon>Euthyneura</taxon>
        <taxon>Panpulmonata</taxon>
        <taxon>Sacoglossa</taxon>
        <taxon>Placobranchoidea</taxon>
        <taxon>Plakobranchidae</taxon>
        <taxon>Plakobranchus</taxon>
    </lineage>
</organism>
<evidence type="ECO:0000313" key="2">
    <source>
        <dbReference type="Proteomes" id="UP000735302"/>
    </source>
</evidence>
<protein>
    <submittedName>
        <fullName evidence="1">Uncharacterized protein</fullName>
    </submittedName>
</protein>
<accession>A0AAV3ZEX4</accession>
<dbReference type="EMBL" id="BLXT01002238">
    <property type="protein sequence ID" value="GFN92423.1"/>
    <property type="molecule type" value="Genomic_DNA"/>
</dbReference>
<proteinExistence type="predicted"/>
<reference evidence="1 2" key="1">
    <citation type="journal article" date="2021" name="Elife">
        <title>Chloroplast acquisition without the gene transfer in kleptoplastic sea slugs, Plakobranchus ocellatus.</title>
        <authorList>
            <person name="Maeda T."/>
            <person name="Takahashi S."/>
            <person name="Yoshida T."/>
            <person name="Shimamura S."/>
            <person name="Takaki Y."/>
            <person name="Nagai Y."/>
            <person name="Toyoda A."/>
            <person name="Suzuki Y."/>
            <person name="Arimoto A."/>
            <person name="Ishii H."/>
            <person name="Satoh N."/>
            <person name="Nishiyama T."/>
            <person name="Hasebe M."/>
            <person name="Maruyama T."/>
            <person name="Minagawa J."/>
            <person name="Obokata J."/>
            <person name="Shigenobu S."/>
        </authorList>
    </citation>
    <scope>NUCLEOTIDE SEQUENCE [LARGE SCALE GENOMIC DNA]</scope>
</reference>
<comment type="caution">
    <text evidence="1">The sequence shown here is derived from an EMBL/GenBank/DDBJ whole genome shotgun (WGS) entry which is preliminary data.</text>
</comment>
<sequence>MPLILRLRKEPRVQPPSPETDRLWRHLLYGCSSSTGDQTGGLQSIATHLITAPPSFSENGLPKEETGVGHSVVNKSALRSAGIMLSRVRATYRRSGMTWFESQRSHCCGAA</sequence>